<dbReference type="PANTHER" id="PTHR36540">
    <property type="entry name" value="PYRIMIDINE/PURINE NUCLEOSIDE PHOSPHORYLASE"/>
    <property type="match status" value="1"/>
</dbReference>
<dbReference type="Proteomes" id="UP000664601">
    <property type="component" value="Unassembled WGS sequence"/>
</dbReference>
<dbReference type="CDD" id="cd20296">
    <property type="entry name" value="cupin_PpnP-like"/>
    <property type="match status" value="1"/>
</dbReference>
<accession>A0ABS3L9M0</accession>
<comment type="caution">
    <text evidence="4">The sequence shown here is derived from an EMBL/GenBank/DDBJ whole genome shotgun (WGS) entry which is preliminary data.</text>
</comment>
<dbReference type="SUPFAM" id="SSF51182">
    <property type="entry name" value="RmlC-like cupins"/>
    <property type="match status" value="1"/>
</dbReference>
<dbReference type="EC" id="2.4.2.2" evidence="3"/>
<dbReference type="InterPro" id="IPR009664">
    <property type="entry name" value="Ppnp"/>
</dbReference>
<gene>
    <name evidence="3" type="primary">ppnP</name>
    <name evidence="4" type="ORF">JZO70_09155</name>
</gene>
<dbReference type="Pfam" id="PF06865">
    <property type="entry name" value="Ppnp"/>
    <property type="match status" value="1"/>
</dbReference>
<evidence type="ECO:0000256" key="3">
    <source>
        <dbReference type="HAMAP-Rule" id="MF_01537"/>
    </source>
</evidence>
<dbReference type="RefSeq" id="WP_207673257.1">
    <property type="nucleotide sequence ID" value="NZ_JAFREM010000014.1"/>
</dbReference>
<dbReference type="PANTHER" id="PTHR36540:SF1">
    <property type="entry name" value="PYRIMIDINE_PURINE NUCLEOSIDE PHOSPHORYLASE"/>
    <property type="match status" value="1"/>
</dbReference>
<comment type="catalytic activity">
    <reaction evidence="3">
        <text>cytidine + phosphate = cytosine + alpha-D-ribose 1-phosphate</text>
        <dbReference type="Rhea" id="RHEA:52540"/>
        <dbReference type="ChEBI" id="CHEBI:16040"/>
        <dbReference type="ChEBI" id="CHEBI:17562"/>
        <dbReference type="ChEBI" id="CHEBI:43474"/>
        <dbReference type="ChEBI" id="CHEBI:57720"/>
        <dbReference type="EC" id="2.4.2.2"/>
    </reaction>
</comment>
<proteinExistence type="inferred from homology"/>
<evidence type="ECO:0000256" key="1">
    <source>
        <dbReference type="ARBA" id="ARBA00022676"/>
    </source>
</evidence>
<comment type="catalytic activity">
    <reaction evidence="3">
        <text>guanosine + phosphate = alpha-D-ribose 1-phosphate + guanine</text>
        <dbReference type="Rhea" id="RHEA:13233"/>
        <dbReference type="ChEBI" id="CHEBI:16235"/>
        <dbReference type="ChEBI" id="CHEBI:16750"/>
        <dbReference type="ChEBI" id="CHEBI:43474"/>
        <dbReference type="ChEBI" id="CHEBI:57720"/>
        <dbReference type="EC" id="2.4.2.1"/>
    </reaction>
</comment>
<protein>
    <recommendedName>
        <fullName evidence="3">Pyrimidine/purine nucleoside phosphorylase</fullName>
        <ecNumber evidence="3">2.4.2.1</ecNumber>
        <ecNumber evidence="3">2.4.2.2</ecNumber>
    </recommendedName>
    <alternativeName>
        <fullName evidence="3">Adenosine phosphorylase</fullName>
    </alternativeName>
    <alternativeName>
        <fullName evidence="3">Cytidine phosphorylase</fullName>
    </alternativeName>
    <alternativeName>
        <fullName evidence="3">Guanosine phosphorylase</fullName>
    </alternativeName>
    <alternativeName>
        <fullName evidence="3">Inosine phosphorylase</fullName>
    </alternativeName>
    <alternativeName>
        <fullName evidence="3">Thymidine phosphorylase</fullName>
    </alternativeName>
    <alternativeName>
        <fullName evidence="3">Uridine phosphorylase</fullName>
    </alternativeName>
    <alternativeName>
        <fullName evidence="3">Xanthosine phosphorylase</fullName>
    </alternativeName>
</protein>
<dbReference type="HAMAP" id="MF_01537">
    <property type="entry name" value="Nucleos_phosphorylase_PpnP"/>
    <property type="match status" value="1"/>
</dbReference>
<dbReference type="InterPro" id="IPR014710">
    <property type="entry name" value="RmlC-like_jellyroll"/>
</dbReference>
<comment type="catalytic activity">
    <reaction evidence="3">
        <text>thymidine + phosphate = 2-deoxy-alpha-D-ribose 1-phosphate + thymine</text>
        <dbReference type="Rhea" id="RHEA:16037"/>
        <dbReference type="ChEBI" id="CHEBI:17748"/>
        <dbReference type="ChEBI" id="CHEBI:17821"/>
        <dbReference type="ChEBI" id="CHEBI:43474"/>
        <dbReference type="ChEBI" id="CHEBI:57259"/>
        <dbReference type="EC" id="2.4.2.2"/>
    </reaction>
</comment>
<name>A0ABS3L9M0_9ENTE</name>
<sequence>MLKQVNAVKKANIYFDGKVTSRTLIQADGSKVTLGFMLAGEYTFGTNEAELMTVLQGGMSVLLPGETAWRRIAEGEEFSVPKNSEFQVKVDKYVDYSCSYITE</sequence>
<organism evidence="4 5">
    <name type="scientific">Candidatus Enterococcus moelleringii</name>
    <dbReference type="NCBI Taxonomy" id="2815325"/>
    <lineage>
        <taxon>Bacteria</taxon>
        <taxon>Bacillati</taxon>
        <taxon>Bacillota</taxon>
        <taxon>Bacilli</taxon>
        <taxon>Lactobacillales</taxon>
        <taxon>Enterococcaceae</taxon>
        <taxon>Enterococcus</taxon>
    </lineage>
</organism>
<dbReference type="EC" id="2.4.2.1" evidence="3"/>
<comment type="catalytic activity">
    <reaction evidence="3">
        <text>adenosine + phosphate = alpha-D-ribose 1-phosphate + adenine</text>
        <dbReference type="Rhea" id="RHEA:27642"/>
        <dbReference type="ChEBI" id="CHEBI:16335"/>
        <dbReference type="ChEBI" id="CHEBI:16708"/>
        <dbReference type="ChEBI" id="CHEBI:43474"/>
        <dbReference type="ChEBI" id="CHEBI:57720"/>
        <dbReference type="EC" id="2.4.2.1"/>
    </reaction>
</comment>
<dbReference type="InterPro" id="IPR011051">
    <property type="entry name" value="RmlC_Cupin_sf"/>
</dbReference>
<keyword evidence="2 3" id="KW-0808">Transferase</keyword>
<dbReference type="EMBL" id="JAFREM010000014">
    <property type="protein sequence ID" value="MBO1306327.1"/>
    <property type="molecule type" value="Genomic_DNA"/>
</dbReference>
<evidence type="ECO:0000256" key="2">
    <source>
        <dbReference type="ARBA" id="ARBA00022679"/>
    </source>
</evidence>
<keyword evidence="5" id="KW-1185">Reference proteome</keyword>
<comment type="catalytic activity">
    <reaction evidence="3">
        <text>xanthosine + phosphate = alpha-D-ribose 1-phosphate + xanthine</text>
        <dbReference type="Rhea" id="RHEA:27638"/>
        <dbReference type="ChEBI" id="CHEBI:17712"/>
        <dbReference type="ChEBI" id="CHEBI:18107"/>
        <dbReference type="ChEBI" id="CHEBI:43474"/>
        <dbReference type="ChEBI" id="CHEBI:57720"/>
        <dbReference type="EC" id="2.4.2.1"/>
    </reaction>
</comment>
<evidence type="ECO:0000313" key="5">
    <source>
        <dbReference type="Proteomes" id="UP000664601"/>
    </source>
</evidence>
<dbReference type="Gene3D" id="2.60.120.10">
    <property type="entry name" value="Jelly Rolls"/>
    <property type="match status" value="1"/>
</dbReference>
<reference evidence="4 5" key="1">
    <citation type="submission" date="2021-03" db="EMBL/GenBank/DDBJ databases">
        <title>Enterococcal diversity collection.</title>
        <authorList>
            <person name="Gilmore M.S."/>
            <person name="Schwartzman J."/>
            <person name="Van Tyne D."/>
            <person name="Martin M."/>
            <person name="Earl A.M."/>
            <person name="Manson A.L."/>
            <person name="Straub T."/>
            <person name="Salamzade R."/>
            <person name="Saavedra J."/>
            <person name="Lebreton F."/>
            <person name="Prichula J."/>
            <person name="Schaufler K."/>
            <person name="Gaca A."/>
            <person name="Sgardioli B."/>
            <person name="Wagenaar J."/>
            <person name="Strong T."/>
        </authorList>
    </citation>
    <scope>NUCLEOTIDE SEQUENCE [LARGE SCALE GENOMIC DNA]</scope>
    <source>
        <strain evidence="4 5">669A</strain>
    </source>
</reference>
<comment type="function">
    <text evidence="3">Catalyzes the phosphorolysis of diverse nucleosides, yielding D-ribose 1-phosphate and the respective free bases. Can use uridine, adenosine, guanosine, cytidine, thymidine, inosine and xanthosine as substrates. Also catalyzes the reverse reactions.</text>
</comment>
<comment type="catalytic activity">
    <reaction evidence="3">
        <text>a purine D-ribonucleoside + phosphate = a purine nucleobase + alpha-D-ribose 1-phosphate</text>
        <dbReference type="Rhea" id="RHEA:19805"/>
        <dbReference type="ChEBI" id="CHEBI:26386"/>
        <dbReference type="ChEBI" id="CHEBI:43474"/>
        <dbReference type="ChEBI" id="CHEBI:57720"/>
        <dbReference type="ChEBI" id="CHEBI:142355"/>
        <dbReference type="EC" id="2.4.2.1"/>
    </reaction>
</comment>
<comment type="catalytic activity">
    <reaction evidence="3">
        <text>uridine + phosphate = alpha-D-ribose 1-phosphate + uracil</text>
        <dbReference type="Rhea" id="RHEA:24388"/>
        <dbReference type="ChEBI" id="CHEBI:16704"/>
        <dbReference type="ChEBI" id="CHEBI:17568"/>
        <dbReference type="ChEBI" id="CHEBI:43474"/>
        <dbReference type="ChEBI" id="CHEBI:57720"/>
        <dbReference type="EC" id="2.4.2.2"/>
    </reaction>
</comment>
<evidence type="ECO:0000313" key="4">
    <source>
        <dbReference type="EMBL" id="MBO1306327.1"/>
    </source>
</evidence>
<comment type="catalytic activity">
    <reaction evidence="3">
        <text>inosine + phosphate = alpha-D-ribose 1-phosphate + hypoxanthine</text>
        <dbReference type="Rhea" id="RHEA:27646"/>
        <dbReference type="ChEBI" id="CHEBI:17368"/>
        <dbReference type="ChEBI" id="CHEBI:17596"/>
        <dbReference type="ChEBI" id="CHEBI:43474"/>
        <dbReference type="ChEBI" id="CHEBI:57720"/>
        <dbReference type="EC" id="2.4.2.1"/>
    </reaction>
</comment>
<comment type="similarity">
    <text evidence="3">Belongs to the nucleoside phosphorylase PpnP family.</text>
</comment>
<keyword evidence="1 3" id="KW-0328">Glycosyltransferase</keyword>